<dbReference type="NCBIfam" id="TIGR01452">
    <property type="entry name" value="PGP_euk"/>
    <property type="match status" value="1"/>
</dbReference>
<dbReference type="Proteomes" id="UP001431783">
    <property type="component" value="Unassembled WGS sequence"/>
</dbReference>
<evidence type="ECO:0000313" key="4">
    <source>
        <dbReference type="EMBL" id="KAK9876687.1"/>
    </source>
</evidence>
<dbReference type="Gene3D" id="3.40.50.1000">
    <property type="entry name" value="HAD superfamily/HAD-like"/>
    <property type="match status" value="2"/>
</dbReference>
<gene>
    <name evidence="4" type="ORF">WA026_014066</name>
</gene>
<dbReference type="Pfam" id="PF13242">
    <property type="entry name" value="Hydrolase_like"/>
    <property type="match status" value="1"/>
</dbReference>
<evidence type="ECO:0000313" key="5">
    <source>
        <dbReference type="Proteomes" id="UP001431783"/>
    </source>
</evidence>
<evidence type="ECO:0000256" key="1">
    <source>
        <dbReference type="ARBA" id="ARBA00022801"/>
    </source>
</evidence>
<dbReference type="EMBL" id="JARQZJ010000037">
    <property type="protein sequence ID" value="KAK9876687.1"/>
    <property type="molecule type" value="Genomic_DNA"/>
</dbReference>
<dbReference type="NCBIfam" id="TIGR01460">
    <property type="entry name" value="HAD-SF-IIA"/>
    <property type="match status" value="1"/>
</dbReference>
<reference evidence="4 5" key="1">
    <citation type="submission" date="2023-03" db="EMBL/GenBank/DDBJ databases">
        <title>Genome insight into feeding habits of ladybird beetles.</title>
        <authorList>
            <person name="Li H.-S."/>
            <person name="Huang Y.-H."/>
            <person name="Pang H."/>
        </authorList>
    </citation>
    <scope>NUCLEOTIDE SEQUENCE [LARGE SCALE GENOMIC DNA]</scope>
    <source>
        <strain evidence="4">SYSU_2023b</strain>
        <tissue evidence="4">Whole body</tissue>
    </source>
</reference>
<comment type="caution">
    <text evidence="4">The sequence shown here is derived from an EMBL/GenBank/DDBJ whole genome shotgun (WGS) entry which is preliminary data.</text>
</comment>
<dbReference type="SUPFAM" id="SSF56784">
    <property type="entry name" value="HAD-like"/>
    <property type="match status" value="1"/>
</dbReference>
<keyword evidence="5" id="KW-1185">Reference proteome</keyword>
<comment type="similarity">
    <text evidence="2">Belongs to the HAD-like hydrolase superfamily.</text>
</comment>
<evidence type="ECO:0008006" key="6">
    <source>
        <dbReference type="Google" id="ProtNLM"/>
    </source>
</evidence>
<dbReference type="InterPro" id="IPR006349">
    <property type="entry name" value="PGP_euk"/>
</dbReference>
<dbReference type="Pfam" id="PF13344">
    <property type="entry name" value="Hydrolase_6"/>
    <property type="match status" value="1"/>
</dbReference>
<keyword evidence="1 2" id="KW-0378">Hydrolase</keyword>
<dbReference type="PANTHER" id="PTHR19288:SF93">
    <property type="entry name" value="FI11325P-RELATED"/>
    <property type="match status" value="1"/>
</dbReference>
<name>A0AAW1TYL7_9CUCU</name>
<dbReference type="GO" id="GO:0016791">
    <property type="term" value="F:phosphatase activity"/>
    <property type="evidence" value="ECO:0007669"/>
    <property type="project" value="InterPro"/>
</dbReference>
<dbReference type="AlphaFoldDB" id="A0AAW1TYL7"/>
<evidence type="ECO:0000256" key="2">
    <source>
        <dbReference type="PIRNR" id="PIRNR000915"/>
    </source>
</evidence>
<dbReference type="InterPro" id="IPR036412">
    <property type="entry name" value="HAD-like_sf"/>
</dbReference>
<dbReference type="GO" id="GO:0005737">
    <property type="term" value="C:cytoplasm"/>
    <property type="evidence" value="ECO:0007669"/>
    <property type="project" value="TreeGrafter"/>
</dbReference>
<proteinExistence type="inferred from homology"/>
<organism evidence="4 5">
    <name type="scientific">Henosepilachna vigintioctopunctata</name>
    <dbReference type="NCBI Taxonomy" id="420089"/>
    <lineage>
        <taxon>Eukaryota</taxon>
        <taxon>Metazoa</taxon>
        <taxon>Ecdysozoa</taxon>
        <taxon>Arthropoda</taxon>
        <taxon>Hexapoda</taxon>
        <taxon>Insecta</taxon>
        <taxon>Pterygota</taxon>
        <taxon>Neoptera</taxon>
        <taxon>Endopterygota</taxon>
        <taxon>Coleoptera</taxon>
        <taxon>Polyphaga</taxon>
        <taxon>Cucujiformia</taxon>
        <taxon>Coccinelloidea</taxon>
        <taxon>Coccinellidae</taxon>
        <taxon>Epilachninae</taxon>
        <taxon>Epilachnini</taxon>
        <taxon>Henosepilachna</taxon>
    </lineage>
</organism>
<dbReference type="InterPro" id="IPR023214">
    <property type="entry name" value="HAD_sf"/>
</dbReference>
<dbReference type="InterPro" id="IPR006357">
    <property type="entry name" value="HAD-SF_hydro_IIA"/>
</dbReference>
<feature type="binding site" evidence="3">
    <location>
        <position position="223"/>
    </location>
    <ligand>
        <name>substrate</name>
    </ligand>
</feature>
<accession>A0AAW1TYL7</accession>
<dbReference type="PANTHER" id="PTHR19288">
    <property type="entry name" value="4-NITROPHENYLPHOSPHATASE-RELATED"/>
    <property type="match status" value="1"/>
</dbReference>
<sequence length="316" mass="35572">MYNLSCTDFLSLTKLEFWRFCNSIDTVLTSCEGVLWKNEKEIKGSSATLNRLREIGKQIFFITNNSMTTRDEFVKRAQNFGFILHKNEVISTSYLAAYYLKSKNFSDTAYAIGSRGLAKELEAVGIKYIGPGPDPSGQDLQKLCDDAYLDPNVRAVVVGLDEHFSFMKLLKAASYLKNPECEFIAVNCEKRKSGSGPIIVPGAGAILTSIETCSGRKATILGKSGTFVADYLRKQYYVDSQRTLFIGNRLENDIPLGLNCGFQTLLILSEMTQKEMCKRKWLKCKKQEIEDQILPNLFTGALEDLLPYLTLTEYKI</sequence>
<protein>
    <recommendedName>
        <fullName evidence="6">Phosphoglycolate phosphatase</fullName>
    </recommendedName>
</protein>
<dbReference type="PIRSF" id="PIRSF000915">
    <property type="entry name" value="PGP-type_phosphatase"/>
    <property type="match status" value="1"/>
</dbReference>
<evidence type="ECO:0000256" key="3">
    <source>
        <dbReference type="PIRSR" id="PIRSR000915-2"/>
    </source>
</evidence>